<sequence>MSSVSSSDPYIPPGATCYVIDYSSSHTDVAVCLPGEGLLVLRDRQVVGWCDVEDGVKNIAIFFTYQPWCKHYVLQLPSKVKVVSGLESLKITHTYEDVRKFEIRDFKNQGFPQIGLWKEDSKTLCVTDLTASALPLSNPVDSVLSSKVRGLKLSVDKVIKQLEIKKRLRRHCTTNVLRTGIPESSNKLNTLVPFVGTSSFSQKKGSKSLEHSLVRLASWQRLLSKKWVLGCDVQNNGLGALRRPSRRAGGVHGADGGASGRPAPHRPATATHFLSSAAAALGQQQQQGDASPWVVVPADGVLEPGQRASIVATVPEPAFCGRSPFVEVRGEVSAALPDGQEVRVSVPGWRLSVDAVLSGALLPFRDAAAAAAASEDPADVLACLACCPVGVRLRLEGRRGLSDRVAALLSEANLRVPGAPAGAAAAALGPTGALLVGAGPSEAPLHGALAVLRVLATDTCTLRLHTRDAAHVLLLAHRLLDGLPQHTRLRAASATLTDDEDRGPGTLEQLTRGLVRALGDELRALAGADGRLPARAALHPLEVATDLAAQRLRLRLAQTAPSVD</sequence>
<evidence type="ECO:0000256" key="1">
    <source>
        <dbReference type="SAM" id="MobiDB-lite"/>
    </source>
</evidence>
<evidence type="ECO:0000313" key="2">
    <source>
        <dbReference type="EMBL" id="KAJ1530570.1"/>
    </source>
</evidence>
<accession>A0AAV7Y2E6</accession>
<feature type="compositionally biased region" description="Gly residues" evidence="1">
    <location>
        <begin position="250"/>
        <end position="259"/>
    </location>
</feature>
<reference evidence="2" key="1">
    <citation type="submission" date="2022-12" db="EMBL/GenBank/DDBJ databases">
        <title>Chromosome-level genome assembly of the bean flower thrips Megalurothrips usitatus.</title>
        <authorList>
            <person name="Ma L."/>
            <person name="Liu Q."/>
            <person name="Li H."/>
            <person name="Cai W."/>
        </authorList>
    </citation>
    <scope>NUCLEOTIDE SEQUENCE</scope>
    <source>
        <strain evidence="2">Cailab_2022a</strain>
    </source>
</reference>
<feature type="region of interest" description="Disordered" evidence="1">
    <location>
        <begin position="242"/>
        <end position="265"/>
    </location>
</feature>
<protein>
    <recommendedName>
        <fullName evidence="4">Fanconi anemia core complex-associated protein 100</fullName>
    </recommendedName>
</protein>
<comment type="caution">
    <text evidence="2">The sequence shown here is derived from an EMBL/GenBank/DDBJ whole genome shotgun (WGS) entry which is preliminary data.</text>
</comment>
<evidence type="ECO:0008006" key="4">
    <source>
        <dbReference type="Google" id="ProtNLM"/>
    </source>
</evidence>
<evidence type="ECO:0000313" key="3">
    <source>
        <dbReference type="Proteomes" id="UP001075354"/>
    </source>
</evidence>
<organism evidence="2 3">
    <name type="scientific">Megalurothrips usitatus</name>
    <name type="common">bean blossom thrips</name>
    <dbReference type="NCBI Taxonomy" id="439358"/>
    <lineage>
        <taxon>Eukaryota</taxon>
        <taxon>Metazoa</taxon>
        <taxon>Ecdysozoa</taxon>
        <taxon>Arthropoda</taxon>
        <taxon>Hexapoda</taxon>
        <taxon>Insecta</taxon>
        <taxon>Pterygota</taxon>
        <taxon>Neoptera</taxon>
        <taxon>Paraneoptera</taxon>
        <taxon>Thysanoptera</taxon>
        <taxon>Terebrantia</taxon>
        <taxon>Thripoidea</taxon>
        <taxon>Thripidae</taxon>
        <taxon>Megalurothrips</taxon>
    </lineage>
</organism>
<gene>
    <name evidence="2" type="ORF">ONE63_005454</name>
</gene>
<dbReference type="AlphaFoldDB" id="A0AAV7Y2E6"/>
<keyword evidence="3" id="KW-1185">Reference proteome</keyword>
<name>A0AAV7Y2E6_9NEOP</name>
<dbReference type="Proteomes" id="UP001075354">
    <property type="component" value="Chromosome 2"/>
</dbReference>
<proteinExistence type="predicted"/>
<dbReference type="EMBL" id="JAPTSV010000002">
    <property type="protein sequence ID" value="KAJ1530570.1"/>
    <property type="molecule type" value="Genomic_DNA"/>
</dbReference>